<dbReference type="PANTHER" id="PTHR43033:SF1">
    <property type="entry name" value="TRNA(ILE)-LYSIDINE SYNTHASE-RELATED"/>
    <property type="match status" value="1"/>
</dbReference>
<dbReference type="GO" id="GO:0005524">
    <property type="term" value="F:ATP binding"/>
    <property type="evidence" value="ECO:0007669"/>
    <property type="project" value="UniProtKB-UniRule"/>
</dbReference>
<reference evidence="8" key="1">
    <citation type="journal article" date="2019" name="Mol. Phylogenet. Evol.">
        <title>Morphological evolution and classification of the red algal order Ceramiales inferred using plastid phylogenomics.</title>
        <authorList>
            <person name="Diaz-Tapia P."/>
            <person name="Pasella M.M."/>
            <person name="Verbruggen H."/>
            <person name="Maggs C.A."/>
        </authorList>
    </citation>
    <scope>NUCLEOTIDE SEQUENCE</scope>
    <source>
        <strain evidence="8">PD2951</strain>
    </source>
</reference>
<evidence type="ECO:0000256" key="2">
    <source>
        <dbReference type="ARBA" id="ARBA00022694"/>
    </source>
</evidence>
<dbReference type="GO" id="GO:0032267">
    <property type="term" value="F:tRNA(Ile)-lysidine synthase activity"/>
    <property type="evidence" value="ECO:0007669"/>
    <property type="project" value="UniProtKB-EC"/>
</dbReference>
<dbReference type="SUPFAM" id="SSF82829">
    <property type="entry name" value="MesJ substrate recognition domain-like"/>
    <property type="match status" value="1"/>
</dbReference>
<accession>A0A4D6WYJ5</accession>
<feature type="domain" description="tRNA(Ile)-lysidine/2-thiocytidine synthase N-terminal" evidence="7">
    <location>
        <begin position="21"/>
        <end position="199"/>
    </location>
</feature>
<dbReference type="EC" id="6.3.4.19" evidence="6"/>
<dbReference type="InterPro" id="IPR014729">
    <property type="entry name" value="Rossmann-like_a/b/a_fold"/>
</dbReference>
<name>A0A4D6WYJ5_9FLOR</name>
<dbReference type="HAMAP" id="MF_01161">
    <property type="entry name" value="tRNA_Ile_lys_synt"/>
    <property type="match status" value="1"/>
</dbReference>
<comment type="domain">
    <text evidence="6">The N-terminal region contains the highly conserved SGGXDS motif, predicted to be a P-loop motif involved in ATP binding.</text>
</comment>
<dbReference type="InterPro" id="IPR012094">
    <property type="entry name" value="tRNA_Ile_lys_synt"/>
</dbReference>
<keyword evidence="4 6" id="KW-0067">ATP-binding</keyword>
<dbReference type="EMBL" id="MK814735">
    <property type="protein sequence ID" value="QCI08496.1"/>
    <property type="molecule type" value="Genomic_DNA"/>
</dbReference>
<evidence type="ECO:0000256" key="6">
    <source>
        <dbReference type="HAMAP-Rule" id="MF_01161"/>
    </source>
</evidence>
<dbReference type="SUPFAM" id="SSF52402">
    <property type="entry name" value="Adenine nucleotide alpha hydrolases-like"/>
    <property type="match status" value="1"/>
</dbReference>
<keyword evidence="8" id="KW-0934">Plastid</keyword>
<evidence type="ECO:0000256" key="3">
    <source>
        <dbReference type="ARBA" id="ARBA00022741"/>
    </source>
</evidence>
<evidence type="ECO:0000259" key="7">
    <source>
        <dbReference type="Pfam" id="PF01171"/>
    </source>
</evidence>
<feature type="binding site" evidence="6">
    <location>
        <begin position="26"/>
        <end position="31"/>
    </location>
    <ligand>
        <name>ATP</name>
        <dbReference type="ChEBI" id="CHEBI:30616"/>
    </ligand>
</feature>
<keyword evidence="2 6" id="KW-0819">tRNA processing</keyword>
<dbReference type="NCBIfam" id="TIGR02432">
    <property type="entry name" value="lysidine_TilS_N"/>
    <property type="match status" value="1"/>
</dbReference>
<evidence type="ECO:0000313" key="8">
    <source>
        <dbReference type="EMBL" id="QCI08496.1"/>
    </source>
</evidence>
<dbReference type="AlphaFoldDB" id="A0A4D6WYJ5"/>
<evidence type="ECO:0000256" key="4">
    <source>
        <dbReference type="ARBA" id="ARBA00022840"/>
    </source>
</evidence>
<keyword evidence="3 6" id="KW-0547">Nucleotide-binding</keyword>
<dbReference type="Gene3D" id="3.40.50.620">
    <property type="entry name" value="HUPs"/>
    <property type="match status" value="1"/>
</dbReference>
<comment type="function">
    <text evidence="6">Ligates lysine onto the cytidine present at position 34 of the AUA codon-specific tRNA(Ile) that contains the anticodon CAU, in an ATP-dependent manner. Cytidine is converted to lysidine, thus changing the amino acid specificity of the tRNA from methionine to isoleucine.</text>
</comment>
<gene>
    <name evidence="6 8" type="primary">tilS</name>
</gene>
<reference evidence="8" key="2">
    <citation type="submission" date="2019-04" db="EMBL/GenBank/DDBJ databases">
        <authorList>
            <person name="Pasella M."/>
        </authorList>
    </citation>
    <scope>NUCLEOTIDE SEQUENCE</scope>
    <source>
        <strain evidence="8">PD2951</strain>
    </source>
</reference>
<evidence type="ECO:0000256" key="1">
    <source>
        <dbReference type="ARBA" id="ARBA00022598"/>
    </source>
</evidence>
<protein>
    <recommendedName>
        <fullName evidence="6">tRNA(Ile)-lysidine synthase</fullName>
        <ecNumber evidence="6">6.3.4.19</ecNumber>
    </recommendedName>
    <alternativeName>
        <fullName evidence="6">tRNA(Ile)-2-lysyl-cytidine synthase</fullName>
    </alternativeName>
    <alternativeName>
        <fullName evidence="6">tRNA(Ile)-lysidine synthetase</fullName>
    </alternativeName>
</protein>
<sequence>MNYSFKTFFKKIIEKYSFHRLLISISGGQDSLYLIEIIEALKKNSILNNVTYIYIDHQWNIKSQKQIIQLSNYITQYKSQLKIYQIAKHSLSEHNSRLYRYQILIHYAIINNYQCILTAHSETDKIETFLNNLIKGTSLDGATSLKLHRQINQNLHILRPLIDINRISINWLCRKLYLPIWSDYTNYNYYTPRNRIRNELMPYLKKYFNLKTEKNFSKYISICNEENEYIKQNIIKAYLKSRHKYLIAINHKQIIKQHFIVQKRIIQLFIFHNCNIILNTDFIKQLIKLLSNKISQIIIKCQGISICINAKWLYIK</sequence>
<dbReference type="InterPro" id="IPR012795">
    <property type="entry name" value="tRNA_Ile_lys_synt_N"/>
</dbReference>
<dbReference type="GO" id="GO:0006400">
    <property type="term" value="P:tRNA modification"/>
    <property type="evidence" value="ECO:0007669"/>
    <property type="project" value="UniProtKB-UniRule"/>
</dbReference>
<comment type="similarity">
    <text evidence="6">Belongs to the tRNA(Ile)-lysidine synthase family.</text>
</comment>
<dbReference type="PANTHER" id="PTHR43033">
    <property type="entry name" value="TRNA(ILE)-LYSIDINE SYNTHASE-RELATED"/>
    <property type="match status" value="1"/>
</dbReference>
<dbReference type="Pfam" id="PF01171">
    <property type="entry name" value="ATP_bind_3"/>
    <property type="match status" value="1"/>
</dbReference>
<evidence type="ECO:0000256" key="5">
    <source>
        <dbReference type="ARBA" id="ARBA00048539"/>
    </source>
</evidence>
<dbReference type="InterPro" id="IPR011063">
    <property type="entry name" value="TilS/TtcA_N"/>
</dbReference>
<dbReference type="CDD" id="cd01992">
    <property type="entry name" value="TilS_N"/>
    <property type="match status" value="1"/>
</dbReference>
<organism evidence="8">
    <name type="scientific">Spermothamnion repens</name>
    <dbReference type="NCBI Taxonomy" id="31383"/>
    <lineage>
        <taxon>Eukaryota</taxon>
        <taxon>Rhodophyta</taxon>
        <taxon>Florideophyceae</taxon>
        <taxon>Rhodymeniophycidae</taxon>
        <taxon>Ceramiales</taxon>
        <taxon>Ceramiaceae</taxon>
        <taxon>Spermothamnion</taxon>
    </lineage>
</organism>
<geneLocation type="plastid" evidence="8"/>
<proteinExistence type="inferred from homology"/>
<comment type="catalytic activity">
    <reaction evidence="5 6">
        <text>cytidine(34) in tRNA(Ile2) + L-lysine + ATP = lysidine(34) in tRNA(Ile2) + AMP + diphosphate + H(+)</text>
        <dbReference type="Rhea" id="RHEA:43744"/>
        <dbReference type="Rhea" id="RHEA-COMP:10625"/>
        <dbReference type="Rhea" id="RHEA-COMP:10670"/>
        <dbReference type="ChEBI" id="CHEBI:15378"/>
        <dbReference type="ChEBI" id="CHEBI:30616"/>
        <dbReference type="ChEBI" id="CHEBI:32551"/>
        <dbReference type="ChEBI" id="CHEBI:33019"/>
        <dbReference type="ChEBI" id="CHEBI:82748"/>
        <dbReference type="ChEBI" id="CHEBI:83665"/>
        <dbReference type="ChEBI" id="CHEBI:456215"/>
        <dbReference type="EC" id="6.3.4.19"/>
    </reaction>
</comment>
<keyword evidence="1 6" id="KW-0436">Ligase</keyword>